<dbReference type="HOGENOM" id="CLU_2665935_0_0_3"/>
<name>U5QKM0_GLOK1</name>
<reference evidence="1 2" key="1">
    <citation type="journal article" date="2013" name="PLoS ONE">
        <title>Cultivation and Complete Genome Sequencing of Gloeobacter kilaueensis sp. nov., from a Lava Cave in Kilauea Caldera, Hawai'i.</title>
        <authorList>
            <person name="Saw J.H."/>
            <person name="Schatz M."/>
            <person name="Brown M.V."/>
            <person name="Kunkel D.D."/>
            <person name="Foster J.S."/>
            <person name="Shick H."/>
            <person name="Christensen S."/>
            <person name="Hou S."/>
            <person name="Wan X."/>
            <person name="Donachie S.P."/>
        </authorList>
    </citation>
    <scope>NUCLEOTIDE SEQUENCE [LARGE SCALE GENOMIC DNA]</scope>
    <source>
        <strain evidence="2">JS</strain>
    </source>
</reference>
<dbReference type="OrthoDB" id="583736at2"/>
<sequence length="75" mass="8395">MSDFEELRLWAQAQIDNSAKPEVRPDIGVTVLQLLDYLTELQEGATMDGSATEKPGSPVLDPELLEKMLRLHSQK</sequence>
<gene>
    <name evidence="1" type="ORF">GKIL_3157</name>
</gene>
<evidence type="ECO:0000313" key="1">
    <source>
        <dbReference type="EMBL" id="AGY59403.1"/>
    </source>
</evidence>
<accession>U5QKM0</accession>
<protein>
    <submittedName>
        <fullName evidence="1">Uncharacterized protein</fullName>
    </submittedName>
</protein>
<proteinExistence type="predicted"/>
<evidence type="ECO:0000313" key="2">
    <source>
        <dbReference type="Proteomes" id="UP000017396"/>
    </source>
</evidence>
<dbReference type="EMBL" id="CP003587">
    <property type="protein sequence ID" value="AGY59403.1"/>
    <property type="molecule type" value="Genomic_DNA"/>
</dbReference>
<dbReference type="KEGG" id="glj:GKIL_3157"/>
<dbReference type="RefSeq" id="WP_023174668.1">
    <property type="nucleotide sequence ID" value="NC_022600.1"/>
</dbReference>
<dbReference type="STRING" id="1183438.GKIL_3157"/>
<dbReference type="Proteomes" id="UP000017396">
    <property type="component" value="Chromosome"/>
</dbReference>
<dbReference type="AlphaFoldDB" id="U5QKM0"/>
<organism evidence="1 2">
    <name type="scientific">Gloeobacter kilaueensis (strain ATCC BAA-2537 / CCAP 1431/1 / ULC 316 / JS1)</name>
    <dbReference type="NCBI Taxonomy" id="1183438"/>
    <lineage>
        <taxon>Bacteria</taxon>
        <taxon>Bacillati</taxon>
        <taxon>Cyanobacteriota</taxon>
        <taxon>Cyanophyceae</taxon>
        <taxon>Gloeobacterales</taxon>
        <taxon>Gloeobacteraceae</taxon>
        <taxon>Gloeobacter</taxon>
    </lineage>
</organism>
<keyword evidence="2" id="KW-1185">Reference proteome</keyword>